<accession>A0A3G9JI61</accession>
<keyword evidence="4 6" id="KW-0486">Methionine biosynthesis</keyword>
<dbReference type="GO" id="GO:0008270">
    <property type="term" value="F:zinc ion binding"/>
    <property type="evidence" value="ECO:0007669"/>
    <property type="project" value="UniProtKB-UniRule"/>
</dbReference>
<dbReference type="GO" id="GO:0019509">
    <property type="term" value="P:L-methionine salvage from methylthioadenosine"/>
    <property type="evidence" value="ECO:0007669"/>
    <property type="project" value="UniProtKB-UniRule"/>
</dbReference>
<evidence type="ECO:0000313" key="9">
    <source>
        <dbReference type="Proteomes" id="UP000278152"/>
    </source>
</evidence>
<dbReference type="KEGG" id="mvz:myaer102_21660"/>
<dbReference type="InterPro" id="IPR001303">
    <property type="entry name" value="Aldolase_II/adducin_N"/>
</dbReference>
<dbReference type="EC" id="4.2.1.109" evidence="6"/>
<dbReference type="Proteomes" id="UP000278152">
    <property type="component" value="Chromosome"/>
</dbReference>
<feature type="domain" description="Class II aldolase/adducin N-terminal" evidence="7">
    <location>
        <begin position="28"/>
        <end position="219"/>
    </location>
</feature>
<dbReference type="Gene3D" id="3.40.225.10">
    <property type="entry name" value="Class II aldolase/adducin N-terminal domain"/>
    <property type="match status" value="1"/>
</dbReference>
<keyword evidence="2 6" id="KW-0479">Metal-binding</keyword>
<evidence type="ECO:0000256" key="1">
    <source>
        <dbReference type="ARBA" id="ARBA00022605"/>
    </source>
</evidence>
<dbReference type="InterPro" id="IPR036409">
    <property type="entry name" value="Aldolase_II/adducin_N_sf"/>
</dbReference>
<feature type="binding site" evidence="6">
    <location>
        <position position="119"/>
    </location>
    <ligand>
        <name>Zn(2+)</name>
        <dbReference type="ChEBI" id="CHEBI:29105"/>
    </ligand>
</feature>
<dbReference type="GO" id="GO:0005737">
    <property type="term" value="C:cytoplasm"/>
    <property type="evidence" value="ECO:0007669"/>
    <property type="project" value="UniProtKB-UniRule"/>
</dbReference>
<keyword evidence="5 6" id="KW-0456">Lyase</keyword>
<comment type="catalytic activity">
    <reaction evidence="6">
        <text>5-(methylsulfanyl)-D-ribulose 1-phosphate = 5-methylsulfanyl-2,3-dioxopentyl phosphate + H2O</text>
        <dbReference type="Rhea" id="RHEA:15549"/>
        <dbReference type="ChEBI" id="CHEBI:15377"/>
        <dbReference type="ChEBI" id="CHEBI:58548"/>
        <dbReference type="ChEBI" id="CHEBI:58828"/>
        <dbReference type="EC" id="4.2.1.109"/>
    </reaction>
</comment>
<evidence type="ECO:0000259" key="7">
    <source>
        <dbReference type="SMART" id="SM01007"/>
    </source>
</evidence>
<sequence>MDPPIASTCYNSQSLSTISLKTMSDPRLSLVAAARKFYQLGWMLGTAGNLSAKVDDHSFWITASGKSKGKLTEQDFVRVELTGKVRELAHRDNRPSAETSIHQVIYCLFPQAQACYHVHSVEANLVSRFAREDKLSLPPLEMLKGLGIWVENPQVFMPVFANYLDVPKIAAEIESRFSTFPPEIPALLISYHGVTVWGESLETTENYLEIVEYIFRYLVAAYQVKPC</sequence>
<dbReference type="SMART" id="SM01007">
    <property type="entry name" value="Aldolase_II"/>
    <property type="match status" value="1"/>
</dbReference>
<dbReference type="Pfam" id="PF00596">
    <property type="entry name" value="Aldolase_II"/>
    <property type="match status" value="1"/>
</dbReference>
<proteinExistence type="inferred from homology"/>
<evidence type="ECO:0000256" key="4">
    <source>
        <dbReference type="ARBA" id="ARBA00023167"/>
    </source>
</evidence>
<evidence type="ECO:0000256" key="5">
    <source>
        <dbReference type="ARBA" id="ARBA00023239"/>
    </source>
</evidence>
<comment type="similarity">
    <text evidence="6">Belongs to the aldolase class II family. MtnB subfamily.</text>
</comment>
<dbReference type="AlphaFoldDB" id="A0A3G9JI61"/>
<gene>
    <name evidence="6" type="primary">mtnB</name>
    <name evidence="8" type="ORF">myaer102_21660</name>
</gene>
<organism evidence="8 9">
    <name type="scientific">Microcystis viridis NIES-102</name>
    <dbReference type="NCBI Taxonomy" id="213615"/>
    <lineage>
        <taxon>Bacteria</taxon>
        <taxon>Bacillati</taxon>
        <taxon>Cyanobacteriota</taxon>
        <taxon>Cyanophyceae</taxon>
        <taxon>Oscillatoriophycideae</taxon>
        <taxon>Chroococcales</taxon>
        <taxon>Microcystaceae</taxon>
        <taxon>Microcystis</taxon>
    </lineage>
</organism>
<dbReference type="GO" id="GO:0046570">
    <property type="term" value="F:methylthioribulose 1-phosphate dehydratase activity"/>
    <property type="evidence" value="ECO:0007669"/>
    <property type="project" value="UniProtKB-UniRule"/>
</dbReference>
<evidence type="ECO:0000256" key="3">
    <source>
        <dbReference type="ARBA" id="ARBA00022833"/>
    </source>
</evidence>
<protein>
    <recommendedName>
        <fullName evidence="6">Methylthioribulose-1-phosphate dehydratase</fullName>
        <shortName evidence="6">MTRu-1-P dehydratase</shortName>
        <ecNumber evidence="6">4.2.1.109</ecNumber>
    </recommendedName>
</protein>
<reference evidence="8 9" key="1">
    <citation type="submission" date="2018-11" db="EMBL/GenBank/DDBJ databases">
        <title>Complete genome sequence of Microcystis aeruginosa NIES-102.</title>
        <authorList>
            <person name="Yamaguchi H."/>
            <person name="Suzuki S."/>
            <person name="Kawachi M."/>
        </authorList>
    </citation>
    <scope>NUCLEOTIDE SEQUENCE [LARGE SCALE GENOMIC DNA]</scope>
    <source>
        <strain evidence="8 9">NIES-102</strain>
    </source>
</reference>
<comment type="cofactor">
    <cofactor evidence="6">
        <name>Zn(2+)</name>
        <dbReference type="ChEBI" id="CHEBI:29105"/>
    </cofactor>
    <text evidence="6">Binds 1 zinc ion per subunit.</text>
</comment>
<keyword evidence="1 6" id="KW-0028">Amino-acid biosynthesis</keyword>
<evidence type="ECO:0000256" key="2">
    <source>
        <dbReference type="ARBA" id="ARBA00022723"/>
    </source>
</evidence>
<name>A0A3G9JI61_MICVR</name>
<evidence type="ECO:0000313" key="8">
    <source>
        <dbReference type="EMBL" id="BBH39628.1"/>
    </source>
</evidence>
<keyword evidence="3 6" id="KW-0862">Zinc</keyword>
<dbReference type="NCBIfam" id="TIGR03328">
    <property type="entry name" value="salvage_mtnB"/>
    <property type="match status" value="1"/>
</dbReference>
<evidence type="ECO:0000256" key="6">
    <source>
        <dbReference type="HAMAP-Rule" id="MF_01677"/>
    </source>
</evidence>
<dbReference type="PANTHER" id="PTHR10640:SF7">
    <property type="entry name" value="METHYLTHIORIBULOSE-1-PHOSPHATE DEHYDRATASE"/>
    <property type="match status" value="1"/>
</dbReference>
<dbReference type="PANTHER" id="PTHR10640">
    <property type="entry name" value="METHYLTHIORIBULOSE-1-PHOSPHATE DEHYDRATASE"/>
    <property type="match status" value="1"/>
</dbReference>
<dbReference type="HAMAP" id="MF_01677">
    <property type="entry name" value="Salvage_MtnB"/>
    <property type="match status" value="1"/>
</dbReference>
<dbReference type="InterPro" id="IPR017714">
    <property type="entry name" value="MethylthioRu-1-P_deHdtase_MtnB"/>
</dbReference>
<comment type="function">
    <text evidence="6">Catalyzes the dehydration of methylthioribulose-1-phosphate (MTRu-1-P) into 2,3-diketo-5-methylthiopentyl-1-phosphate (DK-MTP-1-P).</text>
</comment>
<feature type="binding site" evidence="6">
    <location>
        <position position="117"/>
    </location>
    <ligand>
        <name>Zn(2+)</name>
        <dbReference type="ChEBI" id="CHEBI:29105"/>
    </ligand>
</feature>
<comment type="pathway">
    <text evidence="6">Amino-acid biosynthesis; L-methionine biosynthesis via salvage pathway; L-methionine from S-methyl-5-thio-alpha-D-ribose 1-phosphate: step 2/6.</text>
</comment>
<dbReference type="EMBL" id="AP019314">
    <property type="protein sequence ID" value="BBH39628.1"/>
    <property type="molecule type" value="Genomic_DNA"/>
</dbReference>
<dbReference type="UniPathway" id="UPA00904">
    <property type="reaction ID" value="UER00875"/>
</dbReference>
<dbReference type="SUPFAM" id="SSF53639">
    <property type="entry name" value="AraD/HMP-PK domain-like"/>
    <property type="match status" value="1"/>
</dbReference>